<evidence type="ECO:0000256" key="3">
    <source>
        <dbReference type="SAM" id="MobiDB-lite"/>
    </source>
</evidence>
<organism evidence="5 6">
    <name type="scientific">Eimeria necatrix</name>
    <dbReference type="NCBI Taxonomy" id="51315"/>
    <lineage>
        <taxon>Eukaryota</taxon>
        <taxon>Sar</taxon>
        <taxon>Alveolata</taxon>
        <taxon>Apicomplexa</taxon>
        <taxon>Conoidasida</taxon>
        <taxon>Coccidia</taxon>
        <taxon>Eucoccidiorida</taxon>
        <taxon>Eimeriorina</taxon>
        <taxon>Eimeriidae</taxon>
        <taxon>Eimeria</taxon>
    </lineage>
</organism>
<gene>
    <name evidence="5" type="ORF">ENH_00060460</name>
</gene>
<dbReference type="GO" id="GO:0006995">
    <property type="term" value="P:cellular response to nitrogen starvation"/>
    <property type="evidence" value="ECO:0007669"/>
    <property type="project" value="TreeGrafter"/>
</dbReference>
<comment type="similarity">
    <text evidence="1">Belongs to the beclin family.</text>
</comment>
<reference evidence="5" key="2">
    <citation type="submission" date="2013-10" db="EMBL/GenBank/DDBJ databases">
        <authorList>
            <person name="Aslett M."/>
        </authorList>
    </citation>
    <scope>NUCLEOTIDE SEQUENCE [LARGE SCALE GENOMIC DNA]</scope>
    <source>
        <strain evidence="5">Houghton</strain>
    </source>
</reference>
<dbReference type="VEuPathDB" id="ToxoDB:ENH_00060460"/>
<dbReference type="InterPro" id="IPR007243">
    <property type="entry name" value="Atg6/Beclin"/>
</dbReference>
<sequence>MMDTDSPPADTASAQKSRQLGTEDSLAGGEYDLLRAAVHAEDAYAPNSSSRDAPVVLPSTRDGLCVQLEPHTFSKKDGVSCISSSCSPSLLTKRADGKAFDVSGIDGAEGSKVLYPLCSACLESAIAEVEPACAHERYLIRKYERALKRLERSLQVRRDDVYSSSFDSASTMAELQKLEEEEKQLEAEIISLEASTAEKEEQQRAVMAELVELHMWHVEFWLLFSNHLLRVIRHEERKRAMERLFVYVGRELQRLKRINVVNDAFHIWTCKFLPSINKCRIGRISSPSCPSWSEVNTGWGYLCMLLDVFYRKCHTQPSNYRLVARGQFSFLIRKKDGAVLPLHGGGGEVGLSRFFYSNKRFDSAMTAFLECVKELFDQLVTSAEERGRQQGAASLLPFPELPYEIDGDRVGGFSIRLQLNQDERWTKALKLLLIDMKWLLEYIERVCLVAGSAP</sequence>
<dbReference type="GO" id="GO:0000423">
    <property type="term" value="P:mitophagy"/>
    <property type="evidence" value="ECO:0007669"/>
    <property type="project" value="TreeGrafter"/>
</dbReference>
<dbReference type="GO" id="GO:0030674">
    <property type="term" value="F:protein-macromolecule adaptor activity"/>
    <property type="evidence" value="ECO:0007669"/>
    <property type="project" value="TreeGrafter"/>
</dbReference>
<reference evidence="5" key="1">
    <citation type="submission" date="2013-10" db="EMBL/GenBank/DDBJ databases">
        <title>Genomic analysis of the causative agents of coccidiosis in chickens.</title>
        <authorList>
            <person name="Reid A.J."/>
            <person name="Blake D."/>
            <person name="Billington K."/>
            <person name="Browne H."/>
            <person name="Dunn M."/>
            <person name="Hung S."/>
            <person name="Kawahara F."/>
            <person name="Miranda-Saavedra D."/>
            <person name="Mourier T."/>
            <person name="Nagra H."/>
            <person name="Otto T.D."/>
            <person name="Rawlings N."/>
            <person name="Sanchez A."/>
            <person name="Sanders M."/>
            <person name="Subramaniam C."/>
            <person name="Tay Y."/>
            <person name="Dear P."/>
            <person name="Doerig C."/>
            <person name="Gruber A."/>
            <person name="Parkinson J."/>
            <person name="Shirley M."/>
            <person name="Wan K.L."/>
            <person name="Berriman M."/>
            <person name="Tomley F."/>
            <person name="Pain A."/>
        </authorList>
    </citation>
    <scope>NUCLEOTIDE SEQUENCE [LARGE SCALE GENOMIC DNA]</scope>
    <source>
        <strain evidence="5">Houghton</strain>
    </source>
</reference>
<dbReference type="GO" id="GO:0045324">
    <property type="term" value="P:late endosome to vacuole transport"/>
    <property type="evidence" value="ECO:0007669"/>
    <property type="project" value="TreeGrafter"/>
</dbReference>
<dbReference type="OrthoDB" id="20368at2759"/>
<feature type="coiled-coil region" evidence="2">
    <location>
        <begin position="140"/>
        <end position="202"/>
    </location>
</feature>
<evidence type="ECO:0000256" key="1">
    <source>
        <dbReference type="ARBA" id="ARBA00005965"/>
    </source>
</evidence>
<dbReference type="GeneID" id="25476186"/>
<proteinExistence type="inferred from homology"/>
<evidence type="ECO:0000256" key="2">
    <source>
        <dbReference type="SAM" id="Coils"/>
    </source>
</evidence>
<accession>U6MNR3</accession>
<dbReference type="InterPro" id="IPR038274">
    <property type="entry name" value="Atg6/Beclin_C_sf"/>
</dbReference>
<dbReference type="GO" id="GO:0000407">
    <property type="term" value="C:phagophore assembly site"/>
    <property type="evidence" value="ECO:0007669"/>
    <property type="project" value="TreeGrafter"/>
</dbReference>
<evidence type="ECO:0000259" key="4">
    <source>
        <dbReference type="Pfam" id="PF04111"/>
    </source>
</evidence>
<evidence type="ECO:0000313" key="5">
    <source>
        <dbReference type="EMBL" id="CDJ64084.1"/>
    </source>
</evidence>
<dbReference type="Gene3D" id="1.10.418.40">
    <property type="entry name" value="Autophagy protein 6/Beclin 1"/>
    <property type="match status" value="1"/>
</dbReference>
<keyword evidence="2" id="KW-0175">Coiled coil</keyword>
<keyword evidence="6" id="KW-1185">Reference proteome</keyword>
<dbReference type="PANTHER" id="PTHR12768:SF4">
    <property type="entry name" value="BECLIN-1"/>
    <property type="match status" value="1"/>
</dbReference>
<name>U6MNR3_9EIME</name>
<dbReference type="InterPro" id="IPR040455">
    <property type="entry name" value="Atg6_BARA"/>
</dbReference>
<dbReference type="RefSeq" id="XP_013432551.1">
    <property type="nucleotide sequence ID" value="XM_013577097.1"/>
</dbReference>
<protein>
    <submittedName>
        <fullName evidence="5">Beclin 1, putative</fullName>
    </submittedName>
</protein>
<dbReference type="EMBL" id="HG722903">
    <property type="protein sequence ID" value="CDJ64084.1"/>
    <property type="molecule type" value="Genomic_DNA"/>
</dbReference>
<feature type="domain" description="Atg6 BARA" evidence="4">
    <location>
        <begin position="255"/>
        <end position="443"/>
    </location>
</feature>
<feature type="compositionally biased region" description="Polar residues" evidence="3">
    <location>
        <begin position="12"/>
        <end position="22"/>
    </location>
</feature>
<evidence type="ECO:0000313" key="6">
    <source>
        <dbReference type="Proteomes" id="UP000030754"/>
    </source>
</evidence>
<dbReference type="GO" id="GO:0043548">
    <property type="term" value="F:phosphatidylinositol 3-kinase binding"/>
    <property type="evidence" value="ECO:0007669"/>
    <property type="project" value="TreeGrafter"/>
</dbReference>
<dbReference type="GO" id="GO:0034271">
    <property type="term" value="C:phosphatidylinositol 3-kinase complex, class III, type I"/>
    <property type="evidence" value="ECO:0007669"/>
    <property type="project" value="TreeGrafter"/>
</dbReference>
<dbReference type="Proteomes" id="UP000030754">
    <property type="component" value="Unassembled WGS sequence"/>
</dbReference>
<dbReference type="GO" id="GO:0034272">
    <property type="term" value="C:phosphatidylinositol 3-kinase complex, class III, type II"/>
    <property type="evidence" value="ECO:0007669"/>
    <property type="project" value="TreeGrafter"/>
</dbReference>
<dbReference type="PANTHER" id="PTHR12768">
    <property type="entry name" value="BECLIN 1"/>
    <property type="match status" value="1"/>
</dbReference>
<dbReference type="Pfam" id="PF04111">
    <property type="entry name" value="APG6"/>
    <property type="match status" value="1"/>
</dbReference>
<dbReference type="AlphaFoldDB" id="U6MNR3"/>
<feature type="region of interest" description="Disordered" evidence="3">
    <location>
        <begin position="1"/>
        <end position="25"/>
    </location>
</feature>
<dbReference type="GO" id="GO:0000045">
    <property type="term" value="P:autophagosome assembly"/>
    <property type="evidence" value="ECO:0007669"/>
    <property type="project" value="TreeGrafter"/>
</dbReference>